<keyword evidence="4" id="KW-1185">Reference proteome</keyword>
<dbReference type="GO" id="GO:0043066">
    <property type="term" value="P:negative regulation of apoptotic process"/>
    <property type="evidence" value="ECO:0007669"/>
    <property type="project" value="TreeGrafter"/>
</dbReference>
<organism evidence="3 4">
    <name type="scientific">Hydnum rufescens UP504</name>
    <dbReference type="NCBI Taxonomy" id="1448309"/>
    <lineage>
        <taxon>Eukaryota</taxon>
        <taxon>Fungi</taxon>
        <taxon>Dikarya</taxon>
        <taxon>Basidiomycota</taxon>
        <taxon>Agaricomycotina</taxon>
        <taxon>Agaricomycetes</taxon>
        <taxon>Cantharellales</taxon>
        <taxon>Hydnaceae</taxon>
        <taxon>Hydnum</taxon>
    </lineage>
</organism>
<dbReference type="Pfam" id="PF05918">
    <property type="entry name" value="API5"/>
    <property type="match status" value="1"/>
</dbReference>
<dbReference type="Gene3D" id="1.25.10.10">
    <property type="entry name" value="Leucine-rich Repeat Variant"/>
    <property type="match status" value="1"/>
</dbReference>
<dbReference type="GO" id="GO:0005634">
    <property type="term" value="C:nucleus"/>
    <property type="evidence" value="ECO:0007669"/>
    <property type="project" value="TreeGrafter"/>
</dbReference>
<evidence type="ECO:0000313" key="3">
    <source>
        <dbReference type="EMBL" id="KAF9520283.1"/>
    </source>
</evidence>
<accession>A0A9P6E222</accession>
<dbReference type="EMBL" id="MU128912">
    <property type="protein sequence ID" value="KAF9520283.1"/>
    <property type="molecule type" value="Genomic_DNA"/>
</dbReference>
<dbReference type="InterPro" id="IPR016024">
    <property type="entry name" value="ARM-type_fold"/>
</dbReference>
<dbReference type="Proteomes" id="UP000886523">
    <property type="component" value="Unassembled WGS sequence"/>
</dbReference>
<evidence type="ECO:0000313" key="4">
    <source>
        <dbReference type="Proteomes" id="UP000886523"/>
    </source>
</evidence>
<comment type="caution">
    <text evidence="3">The sequence shown here is derived from an EMBL/GenBank/DDBJ whole genome shotgun (WGS) entry which is preliminary data.</text>
</comment>
<dbReference type="AlphaFoldDB" id="A0A9P6E222"/>
<evidence type="ECO:0000256" key="1">
    <source>
        <dbReference type="ARBA" id="ARBA00009515"/>
    </source>
</evidence>
<dbReference type="PANTHER" id="PTHR12758">
    <property type="entry name" value="APOPTOSIS INHIBITOR 5-RELATED"/>
    <property type="match status" value="1"/>
</dbReference>
<protein>
    <submittedName>
        <fullName evidence="3">Uncharacterized protein</fullName>
    </submittedName>
</protein>
<gene>
    <name evidence="3" type="ORF">BS47DRAFT_749228</name>
</gene>
<dbReference type="InterPro" id="IPR011989">
    <property type="entry name" value="ARM-like"/>
</dbReference>
<dbReference type="InterPro" id="IPR008383">
    <property type="entry name" value="API5"/>
</dbReference>
<sequence length="357" mass="40253">MAELSEEIGFRNHIAVLVKDVRAPIERRRQIMTELLEYMRSDYTSVKIAAADMMSYFFEKLPDMHERAIDAVYDLCEDAEEEVRSLGYKMVCQTAKREHAWTARNADVLVQLLQNEDPSELEVIRNSLKDLLASDPDGAFPVLYDYMNTNNDATHSLDLRGHVLEFLTDYAGIEVLESLSTRPQLLELFAEGLLRSLKSSTLYETVAIVDKLLYPMVEQLELTQLSQQAVQAILNKTMIALSDEQRRPESRTALPSTIQYVEEAGAIASLPASDLQTVTSIVDFITSNLLPAQIFTHLIPDKQLEISRFVIVLYGTCITKFQSTTGLDQLDPARDALAKHFGVLSKVGVILIFSFRL</sequence>
<reference evidence="3" key="1">
    <citation type="journal article" date="2020" name="Nat. Commun.">
        <title>Large-scale genome sequencing of mycorrhizal fungi provides insights into the early evolution of symbiotic traits.</title>
        <authorList>
            <person name="Miyauchi S."/>
            <person name="Kiss E."/>
            <person name="Kuo A."/>
            <person name="Drula E."/>
            <person name="Kohler A."/>
            <person name="Sanchez-Garcia M."/>
            <person name="Morin E."/>
            <person name="Andreopoulos B."/>
            <person name="Barry K.W."/>
            <person name="Bonito G."/>
            <person name="Buee M."/>
            <person name="Carver A."/>
            <person name="Chen C."/>
            <person name="Cichocki N."/>
            <person name="Clum A."/>
            <person name="Culley D."/>
            <person name="Crous P.W."/>
            <person name="Fauchery L."/>
            <person name="Girlanda M."/>
            <person name="Hayes R.D."/>
            <person name="Keri Z."/>
            <person name="LaButti K."/>
            <person name="Lipzen A."/>
            <person name="Lombard V."/>
            <person name="Magnuson J."/>
            <person name="Maillard F."/>
            <person name="Murat C."/>
            <person name="Nolan M."/>
            <person name="Ohm R.A."/>
            <person name="Pangilinan J."/>
            <person name="Pereira M.F."/>
            <person name="Perotto S."/>
            <person name="Peter M."/>
            <person name="Pfister S."/>
            <person name="Riley R."/>
            <person name="Sitrit Y."/>
            <person name="Stielow J.B."/>
            <person name="Szollosi G."/>
            <person name="Zifcakova L."/>
            <person name="Stursova M."/>
            <person name="Spatafora J.W."/>
            <person name="Tedersoo L."/>
            <person name="Vaario L.M."/>
            <person name="Yamada A."/>
            <person name="Yan M."/>
            <person name="Wang P."/>
            <person name="Xu J."/>
            <person name="Bruns T."/>
            <person name="Baldrian P."/>
            <person name="Vilgalys R."/>
            <person name="Dunand C."/>
            <person name="Henrissat B."/>
            <person name="Grigoriev I.V."/>
            <person name="Hibbett D."/>
            <person name="Nagy L.G."/>
            <person name="Martin F.M."/>
        </authorList>
    </citation>
    <scope>NUCLEOTIDE SEQUENCE</scope>
    <source>
        <strain evidence="3">UP504</strain>
    </source>
</reference>
<name>A0A9P6E222_9AGAM</name>
<dbReference type="GO" id="GO:0003723">
    <property type="term" value="F:RNA binding"/>
    <property type="evidence" value="ECO:0007669"/>
    <property type="project" value="TreeGrafter"/>
</dbReference>
<dbReference type="SUPFAM" id="SSF48371">
    <property type="entry name" value="ARM repeat"/>
    <property type="match status" value="1"/>
</dbReference>
<comment type="similarity">
    <text evidence="1">Belongs to the API5 family.</text>
</comment>
<evidence type="ECO:0000256" key="2">
    <source>
        <dbReference type="ARBA" id="ARBA00022703"/>
    </source>
</evidence>
<dbReference type="OrthoDB" id="19224at2759"/>
<dbReference type="PANTHER" id="PTHR12758:SF19">
    <property type="entry name" value="APOPTOSIS INHIBITOR 5"/>
    <property type="match status" value="1"/>
</dbReference>
<dbReference type="GO" id="GO:0006915">
    <property type="term" value="P:apoptotic process"/>
    <property type="evidence" value="ECO:0007669"/>
    <property type="project" value="UniProtKB-KW"/>
</dbReference>
<proteinExistence type="inferred from homology"/>
<keyword evidence="2" id="KW-0053">Apoptosis</keyword>